<evidence type="ECO:0000313" key="3">
    <source>
        <dbReference type="EMBL" id="SMD19976.1"/>
    </source>
</evidence>
<protein>
    <recommendedName>
        <fullName evidence="5">HNH endonuclease</fullName>
    </recommendedName>
</protein>
<dbReference type="eggNOG" id="ENOG5032BEG">
    <property type="taxonomic scope" value="Bacteria"/>
</dbReference>
<dbReference type="STRING" id="40571.SAMN05660733_05760"/>
<gene>
    <name evidence="3" type="ORF">SAMN05660733_05760</name>
</gene>
<dbReference type="EMBL" id="FWYC01000013">
    <property type="protein sequence ID" value="SMD19976.1"/>
    <property type="molecule type" value="Genomic_DNA"/>
</dbReference>
<dbReference type="AlphaFoldDB" id="A0A1W2FEC4"/>
<accession>A0A1W2FEC4</accession>
<dbReference type="Proteomes" id="UP000192840">
    <property type="component" value="Unassembled WGS sequence"/>
</dbReference>
<feature type="signal peptide" evidence="2">
    <location>
        <begin position="1"/>
        <end position="23"/>
    </location>
</feature>
<evidence type="ECO:0000256" key="2">
    <source>
        <dbReference type="SAM" id="SignalP"/>
    </source>
</evidence>
<reference evidence="4" key="1">
    <citation type="submission" date="2017-04" db="EMBL/GenBank/DDBJ databases">
        <authorList>
            <person name="Varghese N."/>
            <person name="Submissions S."/>
        </authorList>
    </citation>
    <scope>NUCLEOTIDE SEQUENCE [LARGE SCALE GENOMIC DNA]</scope>
    <source>
        <strain evidence="4">DSM 44073</strain>
    </source>
</reference>
<dbReference type="RefSeq" id="WP_144065567.1">
    <property type="nucleotide sequence ID" value="NZ_FWYC01000013.1"/>
</dbReference>
<dbReference type="OrthoDB" id="4710763at2"/>
<name>A0A1W2FEC4_9PSEU</name>
<feature type="region of interest" description="Disordered" evidence="1">
    <location>
        <begin position="133"/>
        <end position="209"/>
    </location>
</feature>
<organism evidence="3 4">
    <name type="scientific">Lentzea albidocapillata</name>
    <dbReference type="NCBI Taxonomy" id="40571"/>
    <lineage>
        <taxon>Bacteria</taxon>
        <taxon>Bacillati</taxon>
        <taxon>Actinomycetota</taxon>
        <taxon>Actinomycetes</taxon>
        <taxon>Pseudonocardiales</taxon>
        <taxon>Pseudonocardiaceae</taxon>
        <taxon>Lentzea</taxon>
    </lineage>
</organism>
<feature type="chain" id="PRO_5038982336" description="HNH endonuclease" evidence="2">
    <location>
        <begin position="24"/>
        <end position="296"/>
    </location>
</feature>
<proteinExistence type="predicted"/>
<keyword evidence="4" id="KW-1185">Reference proteome</keyword>
<evidence type="ECO:0000313" key="4">
    <source>
        <dbReference type="Proteomes" id="UP000192840"/>
    </source>
</evidence>
<keyword evidence="2" id="KW-0732">Signal</keyword>
<sequence length="296" mass="31978">MRDKPVIVRLLVAFLLLVGSVVGAPAAAAQGECAAQQSALARVHQQIAAHNAKPHVFVVPRQAGEAAAYNAEAAALEGSQAAAVAALQACRAKVQQRDQALKELADARPGSPAIPTPRADTLRKIDDARGKYPRNYVSPIRGPDKNGNWRVSPGTPPRPLYDVLRKVSPPKDPGPNVTYQGKRRPSVGDRNPAGHPRNKITGNPGKPAVSPDHIIPLTEIMHMPGFLQLNARNMYAVVNAPLNLQWMASATNMSKNSRSAARVFKFDPAWRASQKALEDRVRPKLQDVIDRLLASQ</sequence>
<evidence type="ECO:0000256" key="1">
    <source>
        <dbReference type="SAM" id="MobiDB-lite"/>
    </source>
</evidence>
<evidence type="ECO:0008006" key="5">
    <source>
        <dbReference type="Google" id="ProtNLM"/>
    </source>
</evidence>